<gene>
    <name evidence="1" type="ORF">VU01_12641</name>
</gene>
<proteinExistence type="predicted"/>
<evidence type="ECO:0000313" key="2">
    <source>
        <dbReference type="Proteomes" id="UP000288892"/>
    </source>
</evidence>
<reference evidence="1 2" key="1">
    <citation type="submission" date="2017-01" db="EMBL/GenBank/DDBJ databases">
        <title>The cable genome- insights into the physiology and evolution of filamentous bacteria capable of sulfide oxidation via long distance electron transfer.</title>
        <authorList>
            <person name="Schreiber L."/>
            <person name="Bjerg J.T."/>
            <person name="Boggild A."/>
            <person name="Van De Vossenberg J."/>
            <person name="Meysman F."/>
            <person name="Nielsen L.P."/>
            <person name="Schramm A."/>
            <person name="Kjeldsen K.U."/>
        </authorList>
    </citation>
    <scope>NUCLEOTIDE SEQUENCE [LARGE SCALE GENOMIC DNA]</scope>
    <source>
        <strain evidence="1">A5</strain>
    </source>
</reference>
<dbReference type="EMBL" id="MTKS01000264">
    <property type="protein sequence ID" value="RWX50781.1"/>
    <property type="molecule type" value="Genomic_DNA"/>
</dbReference>
<comment type="caution">
    <text evidence="1">The sequence shown here is derived from an EMBL/GenBank/DDBJ whole genome shotgun (WGS) entry which is preliminary data.</text>
</comment>
<protein>
    <submittedName>
        <fullName evidence="1">Uncharacterized protein</fullName>
    </submittedName>
</protein>
<dbReference type="AlphaFoldDB" id="A0A444JCI9"/>
<name>A0A444JCI9_9BACT</name>
<feature type="non-terminal residue" evidence="1">
    <location>
        <position position="89"/>
    </location>
</feature>
<evidence type="ECO:0000313" key="1">
    <source>
        <dbReference type="EMBL" id="RWX50781.1"/>
    </source>
</evidence>
<sequence length="89" mass="10332">MSGNKSSYCSYEINLVLQDGSRINVVDHGKKNRIREDAHALAEFLGKPLWDASGMKILDKARLQEMCKRAEDHPELLDEETRRKLEERF</sequence>
<keyword evidence="2" id="KW-1185">Reference proteome</keyword>
<accession>A0A444JCI9</accession>
<organism evidence="1 2">
    <name type="scientific">Candidatus Electrothrix marina</name>
    <dbReference type="NCBI Taxonomy" id="1859130"/>
    <lineage>
        <taxon>Bacteria</taxon>
        <taxon>Pseudomonadati</taxon>
        <taxon>Thermodesulfobacteriota</taxon>
        <taxon>Desulfobulbia</taxon>
        <taxon>Desulfobulbales</taxon>
        <taxon>Desulfobulbaceae</taxon>
        <taxon>Candidatus Electrothrix</taxon>
    </lineage>
</organism>
<dbReference type="Proteomes" id="UP000288892">
    <property type="component" value="Unassembled WGS sequence"/>
</dbReference>